<dbReference type="EMBL" id="JAAGAX010000008">
    <property type="protein sequence ID" value="KAF2306871.1"/>
    <property type="molecule type" value="Genomic_DNA"/>
</dbReference>
<organism evidence="1 2">
    <name type="scientific">Hevea brasiliensis</name>
    <name type="common">Para rubber tree</name>
    <name type="synonym">Siphonia brasiliensis</name>
    <dbReference type="NCBI Taxonomy" id="3981"/>
    <lineage>
        <taxon>Eukaryota</taxon>
        <taxon>Viridiplantae</taxon>
        <taxon>Streptophyta</taxon>
        <taxon>Embryophyta</taxon>
        <taxon>Tracheophyta</taxon>
        <taxon>Spermatophyta</taxon>
        <taxon>Magnoliopsida</taxon>
        <taxon>eudicotyledons</taxon>
        <taxon>Gunneridae</taxon>
        <taxon>Pentapetalae</taxon>
        <taxon>rosids</taxon>
        <taxon>fabids</taxon>
        <taxon>Malpighiales</taxon>
        <taxon>Euphorbiaceae</taxon>
        <taxon>Crotonoideae</taxon>
        <taxon>Micrandreae</taxon>
        <taxon>Hevea</taxon>
    </lineage>
</organism>
<dbReference type="InterPro" id="IPR033194">
    <property type="entry name" value="MFAP1"/>
</dbReference>
<proteinExistence type="predicted"/>
<dbReference type="Proteomes" id="UP000467840">
    <property type="component" value="Chromosome 9"/>
</dbReference>
<gene>
    <name evidence="1" type="ORF">GH714_022255</name>
</gene>
<comment type="caution">
    <text evidence="1">The sequence shown here is derived from an EMBL/GenBank/DDBJ whole genome shotgun (WGS) entry which is preliminary data.</text>
</comment>
<evidence type="ECO:0000313" key="1">
    <source>
        <dbReference type="EMBL" id="KAF2306871.1"/>
    </source>
</evidence>
<sequence length="99" mass="11080">MNPAKLQLCNHAVTAGVSDIALAVRYKLRGKIGQTKVKRYWPGKAPKWADDADEDGDIKMARADALEKAFPTQEDSDFARKDDPRLRRLQRAGLITVTK</sequence>
<protein>
    <submittedName>
        <fullName evidence="1">Uncharacterized protein</fullName>
    </submittedName>
</protein>
<dbReference type="PANTHER" id="PTHR15327">
    <property type="entry name" value="MICROFIBRIL-ASSOCIATED PROTEIN"/>
    <property type="match status" value="1"/>
</dbReference>
<dbReference type="AlphaFoldDB" id="A0A6A6LZK9"/>
<evidence type="ECO:0000313" key="2">
    <source>
        <dbReference type="Proteomes" id="UP000467840"/>
    </source>
</evidence>
<reference evidence="1 2" key="1">
    <citation type="journal article" date="2020" name="Mol. Plant">
        <title>The Chromosome-Based Rubber Tree Genome Provides New Insights into Spurge Genome Evolution and Rubber Biosynthesis.</title>
        <authorList>
            <person name="Liu J."/>
            <person name="Shi C."/>
            <person name="Shi C.C."/>
            <person name="Li W."/>
            <person name="Zhang Q.J."/>
            <person name="Zhang Y."/>
            <person name="Li K."/>
            <person name="Lu H.F."/>
            <person name="Shi C."/>
            <person name="Zhu S.T."/>
            <person name="Xiao Z.Y."/>
            <person name="Nan H."/>
            <person name="Yue Y."/>
            <person name="Zhu X.G."/>
            <person name="Wu Y."/>
            <person name="Hong X.N."/>
            <person name="Fan G.Y."/>
            <person name="Tong Y."/>
            <person name="Zhang D."/>
            <person name="Mao C.L."/>
            <person name="Liu Y.L."/>
            <person name="Hao S.J."/>
            <person name="Liu W.Q."/>
            <person name="Lv M.Q."/>
            <person name="Zhang H.B."/>
            <person name="Liu Y."/>
            <person name="Hu-Tang G.R."/>
            <person name="Wang J.P."/>
            <person name="Wang J.H."/>
            <person name="Sun Y.H."/>
            <person name="Ni S.B."/>
            <person name="Chen W.B."/>
            <person name="Zhang X.C."/>
            <person name="Jiao Y.N."/>
            <person name="Eichler E.E."/>
            <person name="Li G.H."/>
            <person name="Liu X."/>
            <person name="Gao L.Z."/>
        </authorList>
    </citation>
    <scope>NUCLEOTIDE SEQUENCE [LARGE SCALE GENOMIC DNA]</scope>
    <source>
        <strain evidence="2">cv. GT1</strain>
        <tissue evidence="1">Leaf</tissue>
    </source>
</reference>
<accession>A0A6A6LZK9</accession>
<name>A0A6A6LZK9_HEVBR</name>
<keyword evidence="2" id="KW-1185">Reference proteome</keyword>